<dbReference type="RefSeq" id="WP_208408315.1">
    <property type="nucleotide sequence ID" value="NZ_JAASQJ010000003.1"/>
</dbReference>
<feature type="non-terminal residue" evidence="1">
    <location>
        <position position="605"/>
    </location>
</feature>
<reference evidence="1 2" key="1">
    <citation type="submission" date="2020-03" db="EMBL/GenBank/DDBJ databases">
        <title>Genomic Encyclopedia of Type Strains, Phase IV (KMG-IV): sequencing the most valuable type-strain genomes for metagenomic binning, comparative biology and taxonomic classification.</title>
        <authorList>
            <person name="Goeker M."/>
        </authorList>
    </citation>
    <scope>NUCLEOTIDE SEQUENCE [LARGE SCALE GENOMIC DNA]</scope>
    <source>
        <strain evidence="1 2">DSM 102865</strain>
    </source>
</reference>
<dbReference type="InterPro" id="IPR027268">
    <property type="entry name" value="Peptidase_M4/M1_CTD_sf"/>
</dbReference>
<keyword evidence="2" id="KW-1185">Reference proteome</keyword>
<dbReference type="Gene3D" id="1.10.390.10">
    <property type="entry name" value="Neutral Protease Domain 2"/>
    <property type="match status" value="1"/>
</dbReference>
<dbReference type="Proteomes" id="UP001179181">
    <property type="component" value="Unassembled WGS sequence"/>
</dbReference>
<proteinExistence type="predicted"/>
<protein>
    <submittedName>
        <fullName evidence="1">Uncharacterized protein</fullName>
    </submittedName>
</protein>
<accession>A0ABX0UKR1</accession>
<name>A0ABX0UKR1_9BACT</name>
<dbReference type="EMBL" id="JAASQJ010000003">
    <property type="protein sequence ID" value="NIJ53588.1"/>
    <property type="molecule type" value="Genomic_DNA"/>
</dbReference>
<gene>
    <name evidence="1" type="ORF">FHS68_002770</name>
</gene>
<sequence>MTAWYAVGVGPKPYSSNPDCAVMKLAESKFNGQVYLKASEVTLTPDPLSAKASLLADCSAPNGTQTADYNPKYPEFPTVFINLSPAQSQIYGPDNDTEKSKSAVSVHKFSILARDWYKSRLGYDIADGQVSMQVVNVLGNPQYNIPTFKEALGSATFYYPYKPQSARRDQISLNYFNGVDHFVKAGQTQSHTVEWETILTGISEIFSMEIKKDYEQENQNPNAGNIWTLNEDMSDPTWTIDFAHPKLYGRPAVYQGVNWKLGGINSGIINLWYYLLVHGTKDINGVNTPDDGYQNDEPGSKTYHVIKVDKDLVLKMVWEAYKSLPVNSSLEEFRLATHSALKIALGSNFDPKGKENIALNDAWAAVLGLPDYASTLKHFPADGETVYPWAAKVGVEVEYPKFESERLFEVSKSATFQSSEAPVYRFLNNVAPELATGMTYGLVNLEPGQTYYVRSRLSLSGNLHDGCSVTPDPDLCMSLNEKLKWTLTYEFKTEEIPAVTGLNPKTGQEIPAWSSPMSWTSLKGAGGYNLYVIDNDGTVPDQDIPHEAAYNEDEGPAPVSTQLALSRTKKYSWTVAAHHKLGSEWACHVSPTGATTPFTQQEKDA</sequence>
<organism evidence="1 2">
    <name type="scientific">Dyadobacter arcticus</name>
    <dbReference type="NCBI Taxonomy" id="1078754"/>
    <lineage>
        <taxon>Bacteria</taxon>
        <taxon>Pseudomonadati</taxon>
        <taxon>Bacteroidota</taxon>
        <taxon>Cytophagia</taxon>
        <taxon>Cytophagales</taxon>
        <taxon>Spirosomataceae</taxon>
        <taxon>Dyadobacter</taxon>
    </lineage>
</organism>
<evidence type="ECO:0000313" key="2">
    <source>
        <dbReference type="Proteomes" id="UP001179181"/>
    </source>
</evidence>
<comment type="caution">
    <text evidence="1">The sequence shown here is derived from an EMBL/GenBank/DDBJ whole genome shotgun (WGS) entry which is preliminary data.</text>
</comment>
<evidence type="ECO:0000313" key="1">
    <source>
        <dbReference type="EMBL" id="NIJ53588.1"/>
    </source>
</evidence>
<dbReference type="SUPFAM" id="SSF55486">
    <property type="entry name" value="Metalloproteases ('zincins'), catalytic domain"/>
    <property type="match status" value="1"/>
</dbReference>